<feature type="compositionally biased region" description="Basic and acidic residues" evidence="1">
    <location>
        <begin position="47"/>
        <end position="60"/>
    </location>
</feature>
<organism evidence="2 3">
    <name type="scientific">Anas platyrhynchos</name>
    <name type="common">Mallard</name>
    <name type="synonym">Anas boschas</name>
    <dbReference type="NCBI Taxonomy" id="8839"/>
    <lineage>
        <taxon>Eukaryota</taxon>
        <taxon>Metazoa</taxon>
        <taxon>Chordata</taxon>
        <taxon>Craniata</taxon>
        <taxon>Vertebrata</taxon>
        <taxon>Euteleostomi</taxon>
        <taxon>Archelosauria</taxon>
        <taxon>Archosauria</taxon>
        <taxon>Dinosauria</taxon>
        <taxon>Saurischia</taxon>
        <taxon>Theropoda</taxon>
        <taxon>Coelurosauria</taxon>
        <taxon>Aves</taxon>
        <taxon>Neognathae</taxon>
        <taxon>Galloanserae</taxon>
        <taxon>Anseriformes</taxon>
        <taxon>Anatidae</taxon>
        <taxon>Anatinae</taxon>
        <taxon>Anas</taxon>
    </lineage>
</organism>
<dbReference type="EMBL" id="KB742948">
    <property type="protein sequence ID" value="EOB02565.1"/>
    <property type="molecule type" value="Genomic_DNA"/>
</dbReference>
<accession>R0LLK7</accession>
<sequence>MWMRTVPPAGDRLQAKDRNIQTRRKSTPERCLSLQKGRSLGLAPEASDQRQNDSKQDFKGHAAHLPCPATTLPERCWDRERERRGGPEPRNR</sequence>
<dbReference type="AlphaFoldDB" id="R0LLK7"/>
<keyword evidence="3" id="KW-1185">Reference proteome</keyword>
<evidence type="ECO:0000313" key="2">
    <source>
        <dbReference type="EMBL" id="EOB02565.1"/>
    </source>
</evidence>
<evidence type="ECO:0000256" key="1">
    <source>
        <dbReference type="SAM" id="MobiDB-lite"/>
    </source>
</evidence>
<feature type="region of interest" description="Disordered" evidence="1">
    <location>
        <begin position="1"/>
        <end position="92"/>
    </location>
</feature>
<dbReference type="Proteomes" id="UP000296049">
    <property type="component" value="Unassembled WGS sequence"/>
</dbReference>
<name>R0LLK7_ANAPL</name>
<protein>
    <submittedName>
        <fullName evidence="2">Uncharacterized protein</fullName>
    </submittedName>
</protein>
<reference evidence="3" key="1">
    <citation type="journal article" date="2013" name="Nat. Genet.">
        <title>The duck genome and transcriptome provide insight into an avian influenza virus reservoir species.</title>
        <authorList>
            <person name="Huang Y."/>
            <person name="Li Y."/>
            <person name="Burt D.W."/>
            <person name="Chen H."/>
            <person name="Zhang Y."/>
            <person name="Qian W."/>
            <person name="Kim H."/>
            <person name="Gan S."/>
            <person name="Zhao Y."/>
            <person name="Li J."/>
            <person name="Yi K."/>
            <person name="Feng H."/>
            <person name="Zhu P."/>
            <person name="Li B."/>
            <person name="Liu Q."/>
            <person name="Fairley S."/>
            <person name="Magor K.E."/>
            <person name="Du Z."/>
            <person name="Hu X."/>
            <person name="Goodman L."/>
            <person name="Tafer H."/>
            <person name="Vignal A."/>
            <person name="Lee T."/>
            <person name="Kim K.W."/>
            <person name="Sheng Z."/>
            <person name="An Y."/>
            <person name="Searle S."/>
            <person name="Herrero J."/>
            <person name="Groenen M.A."/>
            <person name="Crooijmans R.P."/>
            <person name="Faraut T."/>
            <person name="Cai Q."/>
            <person name="Webster R.G."/>
            <person name="Aldridge J.R."/>
            <person name="Warren W.C."/>
            <person name="Bartschat S."/>
            <person name="Kehr S."/>
            <person name="Marz M."/>
            <person name="Stadler P.F."/>
            <person name="Smith J."/>
            <person name="Kraus R.H."/>
            <person name="Zhao Y."/>
            <person name="Ren L."/>
            <person name="Fei J."/>
            <person name="Morisson M."/>
            <person name="Kaiser P."/>
            <person name="Griffin D.K."/>
            <person name="Rao M."/>
            <person name="Pitel F."/>
            <person name="Wang J."/>
            <person name="Li N."/>
        </authorList>
    </citation>
    <scope>NUCLEOTIDE SEQUENCE [LARGE SCALE GENOMIC DNA]</scope>
</reference>
<gene>
    <name evidence="2" type="ORF">Anapl_14085</name>
</gene>
<feature type="compositionally biased region" description="Basic and acidic residues" evidence="1">
    <location>
        <begin position="75"/>
        <end position="92"/>
    </location>
</feature>
<proteinExistence type="predicted"/>
<evidence type="ECO:0000313" key="3">
    <source>
        <dbReference type="Proteomes" id="UP000296049"/>
    </source>
</evidence>